<organism evidence="7 8">
    <name type="scientific">Pomacea canaliculata</name>
    <name type="common">Golden apple snail</name>
    <dbReference type="NCBI Taxonomy" id="400727"/>
    <lineage>
        <taxon>Eukaryota</taxon>
        <taxon>Metazoa</taxon>
        <taxon>Spiralia</taxon>
        <taxon>Lophotrochozoa</taxon>
        <taxon>Mollusca</taxon>
        <taxon>Gastropoda</taxon>
        <taxon>Caenogastropoda</taxon>
        <taxon>Architaenioglossa</taxon>
        <taxon>Ampullarioidea</taxon>
        <taxon>Ampullariidae</taxon>
        <taxon>Pomacea</taxon>
    </lineage>
</organism>
<dbReference type="InterPro" id="IPR008983">
    <property type="entry name" value="Tumour_necrosis_fac-like_dom"/>
</dbReference>
<dbReference type="GO" id="GO:0005615">
    <property type="term" value="C:extracellular space"/>
    <property type="evidence" value="ECO:0007669"/>
    <property type="project" value="TreeGrafter"/>
</dbReference>
<dbReference type="PANTHER" id="PTHR22923">
    <property type="entry name" value="CEREBELLIN-RELATED"/>
    <property type="match status" value="1"/>
</dbReference>
<dbReference type="PRINTS" id="PR00007">
    <property type="entry name" value="COMPLEMNTC1Q"/>
</dbReference>
<evidence type="ECO:0000256" key="1">
    <source>
        <dbReference type="ARBA" id="ARBA00004613"/>
    </source>
</evidence>
<evidence type="ECO:0000259" key="6">
    <source>
        <dbReference type="PROSITE" id="PS50871"/>
    </source>
</evidence>
<feature type="region of interest" description="Disordered" evidence="5">
    <location>
        <begin position="129"/>
        <end position="156"/>
    </location>
</feature>
<evidence type="ECO:0000313" key="8">
    <source>
        <dbReference type="Proteomes" id="UP000245119"/>
    </source>
</evidence>
<feature type="compositionally biased region" description="Basic and acidic residues" evidence="5">
    <location>
        <begin position="142"/>
        <end position="155"/>
    </location>
</feature>
<comment type="subcellular location">
    <subcellularLocation>
        <location evidence="1">Secreted</location>
    </subcellularLocation>
</comment>
<feature type="region of interest" description="Disordered" evidence="5">
    <location>
        <begin position="1"/>
        <end position="21"/>
    </location>
</feature>
<dbReference type="SUPFAM" id="SSF49842">
    <property type="entry name" value="TNF-like"/>
    <property type="match status" value="1"/>
</dbReference>
<dbReference type="SMART" id="SM00110">
    <property type="entry name" value="C1Q"/>
    <property type="match status" value="1"/>
</dbReference>
<proteinExistence type="predicted"/>
<sequence length="390" mass="42602">MTDVTSAEETAGQTTKGIKKAEVSSTPLIPIPVVCERFQNLKVWRPGEDEADFENATGKQGHLVAQCPRLYSASPEIIQPDEAVINETDEADFENATGKQGHLIAKCLRLYSASPEIIQPDDAVIKNETDAASTEVAETDEADVKSDTDSGHTEINKPAMTSFQEGRTVKSALRFLSQVERRVKAASDSIKALTSRLDTLQATVDGIKAKADLLPPLTSTINSLQADVVDLKAKSGEIVDLKLTVSTLVREIDTMNTTVDHLDQHIYFMTTFNASNLRLEPGPVVFDLVVTNTGDAYNAATGVFTAPRHGVYVFSAQSFSQSSTDANWDLYVNDQLVLRSRFVTTTDTSHNYVVPVTLEAGGQVYVKNFNVLNIYGTNHSFFSGWLIKAF</sequence>
<dbReference type="Pfam" id="PF00386">
    <property type="entry name" value="C1q"/>
    <property type="match status" value="1"/>
</dbReference>
<dbReference type="PROSITE" id="PS50871">
    <property type="entry name" value="C1Q"/>
    <property type="match status" value="1"/>
</dbReference>
<dbReference type="EMBL" id="PZQS01000011">
    <property type="protein sequence ID" value="PVD21546.1"/>
    <property type="molecule type" value="Genomic_DNA"/>
</dbReference>
<evidence type="ECO:0000256" key="2">
    <source>
        <dbReference type="ARBA" id="ARBA00022525"/>
    </source>
</evidence>
<dbReference type="Gene3D" id="2.60.120.40">
    <property type="match status" value="1"/>
</dbReference>
<evidence type="ECO:0000313" key="7">
    <source>
        <dbReference type="EMBL" id="PVD21546.1"/>
    </source>
</evidence>
<evidence type="ECO:0000256" key="3">
    <source>
        <dbReference type="ARBA" id="ARBA00022729"/>
    </source>
</evidence>
<evidence type="ECO:0000256" key="4">
    <source>
        <dbReference type="SAM" id="Coils"/>
    </source>
</evidence>
<evidence type="ECO:0000256" key="5">
    <source>
        <dbReference type="SAM" id="MobiDB-lite"/>
    </source>
</evidence>
<dbReference type="AlphaFoldDB" id="A0A2T7NK62"/>
<keyword evidence="4" id="KW-0175">Coiled coil</keyword>
<keyword evidence="2" id="KW-0964">Secreted</keyword>
<dbReference type="InterPro" id="IPR050822">
    <property type="entry name" value="Cerebellin_Synaptic_Org"/>
</dbReference>
<gene>
    <name evidence="7" type="ORF">C0Q70_17344</name>
</gene>
<accession>A0A2T7NK62</accession>
<keyword evidence="8" id="KW-1185">Reference proteome</keyword>
<feature type="compositionally biased region" description="Polar residues" evidence="5">
    <location>
        <begin position="1"/>
        <end position="16"/>
    </location>
</feature>
<dbReference type="InterPro" id="IPR001073">
    <property type="entry name" value="C1q_dom"/>
</dbReference>
<name>A0A2T7NK62_POMCA</name>
<comment type="caution">
    <text evidence="7">The sequence shown here is derived from an EMBL/GenBank/DDBJ whole genome shotgun (WGS) entry which is preliminary data.</text>
</comment>
<dbReference type="Proteomes" id="UP000245119">
    <property type="component" value="Linkage Group LG11"/>
</dbReference>
<feature type="domain" description="C1q" evidence="6">
    <location>
        <begin position="261"/>
        <end position="390"/>
    </location>
</feature>
<protein>
    <recommendedName>
        <fullName evidence="6">C1q domain-containing protein</fullName>
    </recommendedName>
</protein>
<feature type="coiled-coil region" evidence="4">
    <location>
        <begin position="176"/>
        <end position="210"/>
    </location>
</feature>
<reference evidence="7 8" key="1">
    <citation type="submission" date="2018-04" db="EMBL/GenBank/DDBJ databases">
        <title>The genome of golden apple snail Pomacea canaliculata provides insight into stress tolerance and invasive adaptation.</title>
        <authorList>
            <person name="Liu C."/>
            <person name="Liu B."/>
            <person name="Ren Y."/>
            <person name="Zhang Y."/>
            <person name="Wang H."/>
            <person name="Li S."/>
            <person name="Jiang F."/>
            <person name="Yin L."/>
            <person name="Zhang G."/>
            <person name="Qian W."/>
            <person name="Fan W."/>
        </authorList>
    </citation>
    <scope>NUCLEOTIDE SEQUENCE [LARGE SCALE GENOMIC DNA]</scope>
    <source>
        <strain evidence="7">SZHN2017</strain>
        <tissue evidence="7">Muscle</tissue>
    </source>
</reference>
<dbReference type="OrthoDB" id="6154955at2759"/>
<dbReference type="PANTHER" id="PTHR22923:SF62">
    <property type="entry name" value="CVP18"/>
    <property type="match status" value="1"/>
</dbReference>
<keyword evidence="3" id="KW-0732">Signal</keyword>